<dbReference type="InterPro" id="IPR049180">
    <property type="entry name" value="MdcG_C"/>
</dbReference>
<dbReference type="RefSeq" id="WP_066590935.1">
    <property type="nucleotide sequence ID" value="NZ_CP065313.1"/>
</dbReference>
<proteinExistence type="predicted"/>
<keyword evidence="1" id="KW-0808">Transferase</keyword>
<reference evidence="6" key="1">
    <citation type="submission" date="2017-05" db="EMBL/GenBank/DDBJ databases">
        <title>Improved OligoMM genomes.</title>
        <authorList>
            <person name="Garzetti D."/>
        </authorList>
    </citation>
    <scope>NUCLEOTIDE SEQUENCE [LARGE SCALE GENOMIC DNA]</scope>
    <source>
        <strain evidence="6">YL45</strain>
    </source>
</reference>
<dbReference type="NCBIfam" id="NF002332">
    <property type="entry name" value="PRK01293.1"/>
    <property type="match status" value="1"/>
</dbReference>
<dbReference type="NCBIfam" id="TIGR03135">
    <property type="entry name" value="malonate_mdcG"/>
    <property type="match status" value="1"/>
</dbReference>
<dbReference type="GeneID" id="78363165"/>
<evidence type="ECO:0000313" key="5">
    <source>
        <dbReference type="EMBL" id="OXE50973.1"/>
    </source>
</evidence>
<organism evidence="5 6">
    <name type="scientific">Turicimonas muris</name>
    <dbReference type="NCBI Taxonomy" id="1796652"/>
    <lineage>
        <taxon>Bacteria</taxon>
        <taxon>Pseudomonadati</taxon>
        <taxon>Pseudomonadota</taxon>
        <taxon>Betaproteobacteria</taxon>
        <taxon>Burkholderiales</taxon>
        <taxon>Sutterellaceae</taxon>
        <taxon>Turicimonas</taxon>
    </lineage>
</organism>
<dbReference type="AlphaFoldDB" id="A0A227KR46"/>
<dbReference type="EMBL" id="NHMP01000001">
    <property type="protein sequence ID" value="OXE50973.1"/>
    <property type="molecule type" value="Genomic_DNA"/>
</dbReference>
<dbReference type="Pfam" id="PF10620">
    <property type="entry name" value="MdcG"/>
    <property type="match status" value="1"/>
</dbReference>
<protein>
    <submittedName>
        <fullName evidence="5">Malonate decarboxylase holo-ACP synthase</fullName>
    </submittedName>
</protein>
<dbReference type="Pfam" id="PF20866">
    <property type="entry name" value="MdcG_N"/>
    <property type="match status" value="1"/>
</dbReference>
<keyword evidence="2" id="KW-0548">Nucleotidyltransferase</keyword>
<gene>
    <name evidence="5" type="ORF">ADH67_01325</name>
</gene>
<evidence type="ECO:0000256" key="2">
    <source>
        <dbReference type="ARBA" id="ARBA00022695"/>
    </source>
</evidence>
<feature type="domain" description="Phosphoribosyl-dephospho-CoA transferase MdcG C-terminal" evidence="3">
    <location>
        <begin position="125"/>
        <end position="219"/>
    </location>
</feature>
<keyword evidence="6" id="KW-1185">Reference proteome</keyword>
<name>A0A227KR46_9BURK</name>
<dbReference type="GO" id="GO:0016779">
    <property type="term" value="F:nucleotidyltransferase activity"/>
    <property type="evidence" value="ECO:0007669"/>
    <property type="project" value="UniProtKB-KW"/>
</dbReference>
<evidence type="ECO:0000259" key="4">
    <source>
        <dbReference type="Pfam" id="PF20866"/>
    </source>
</evidence>
<dbReference type="Proteomes" id="UP000214610">
    <property type="component" value="Unassembled WGS sequence"/>
</dbReference>
<comment type="caution">
    <text evidence="5">The sequence shown here is derived from an EMBL/GenBank/DDBJ whole genome shotgun (WGS) entry which is preliminary data.</text>
</comment>
<evidence type="ECO:0000256" key="1">
    <source>
        <dbReference type="ARBA" id="ARBA00022679"/>
    </source>
</evidence>
<accession>A0A227KR46</accession>
<dbReference type="InterPro" id="IPR017557">
    <property type="entry name" value="Holo-ACP_synthase"/>
</dbReference>
<evidence type="ECO:0000259" key="3">
    <source>
        <dbReference type="Pfam" id="PF10620"/>
    </source>
</evidence>
<dbReference type="InterPro" id="IPR048903">
    <property type="entry name" value="MdcG_N"/>
</dbReference>
<feature type="domain" description="Phosphoribosyl-dephospho-CoA transferase MdcG N-terminal" evidence="4">
    <location>
        <begin position="22"/>
        <end position="92"/>
    </location>
</feature>
<evidence type="ECO:0000313" key="6">
    <source>
        <dbReference type="Proteomes" id="UP000214610"/>
    </source>
</evidence>
<sequence length="220" mass="24971">MGLTISSDSFIIDGMNLKAFLPHDLLFLRPQILLPNEAPEWAQNSIKEGLPCVVRRDAVSLEKIPVGFRGTMRSQRYSGFISTQDVLRKLSPEDTAVFLQSTSLKSPQLDYLKDFSEFIQANEKLKNSVKWGISGSFGFSLAVGRKYFRDTSDIDLVIRANNEEELNHLASLKSWILNPKFQLDIQIQTSKGGFSYKEWLRTKKVLLKTNTGPLLTDNPW</sequence>